<organism evidence="8 9">
    <name type="scientific">Candidatus Enterocloster excrementigallinarum</name>
    <dbReference type="NCBI Taxonomy" id="2838558"/>
    <lineage>
        <taxon>Bacteria</taxon>
        <taxon>Bacillati</taxon>
        <taxon>Bacillota</taxon>
        <taxon>Clostridia</taxon>
        <taxon>Lachnospirales</taxon>
        <taxon>Lachnospiraceae</taxon>
        <taxon>Enterocloster</taxon>
    </lineage>
</organism>
<evidence type="ECO:0000256" key="3">
    <source>
        <dbReference type="ARBA" id="ARBA00022729"/>
    </source>
</evidence>
<gene>
    <name evidence="8" type="ORF">H9931_08220</name>
</gene>
<evidence type="ECO:0000256" key="4">
    <source>
        <dbReference type="ARBA" id="ARBA00023136"/>
    </source>
</evidence>
<evidence type="ECO:0000313" key="8">
    <source>
        <dbReference type="EMBL" id="HJC66688.1"/>
    </source>
</evidence>
<evidence type="ECO:0000313" key="9">
    <source>
        <dbReference type="Proteomes" id="UP000823863"/>
    </source>
</evidence>
<proteinExistence type="predicted"/>
<dbReference type="GO" id="GO:0005886">
    <property type="term" value="C:plasma membrane"/>
    <property type="evidence" value="ECO:0007669"/>
    <property type="project" value="UniProtKB-SubCell"/>
</dbReference>
<dbReference type="Pfam" id="PF02608">
    <property type="entry name" value="Bmp"/>
    <property type="match status" value="1"/>
</dbReference>
<feature type="chain" id="PRO_5038920418" evidence="6">
    <location>
        <begin position="26"/>
        <end position="177"/>
    </location>
</feature>
<keyword evidence="5" id="KW-0449">Lipoprotein</keyword>
<feature type="signal peptide" evidence="6">
    <location>
        <begin position="1"/>
        <end position="25"/>
    </location>
</feature>
<dbReference type="EMBL" id="DWWB01000046">
    <property type="protein sequence ID" value="HJC66688.1"/>
    <property type="molecule type" value="Genomic_DNA"/>
</dbReference>
<keyword evidence="3 6" id="KW-0732">Signal</keyword>
<evidence type="ECO:0000256" key="5">
    <source>
        <dbReference type="ARBA" id="ARBA00023288"/>
    </source>
</evidence>
<dbReference type="PANTHER" id="PTHR34296">
    <property type="entry name" value="TRANSCRIPTIONAL ACTIVATOR PROTEIN MED"/>
    <property type="match status" value="1"/>
</dbReference>
<evidence type="ECO:0000256" key="6">
    <source>
        <dbReference type="SAM" id="SignalP"/>
    </source>
</evidence>
<name>A0A9D2TFB1_9FIRM</name>
<sequence length="177" mass="18239">MMLKRAAVVLAAAMLAGCSSQGASAEGESGGPKKLDVAFIIPGSISDGAFGTMSYQGVEKVKAEAADYVEKADYIEGVSASTDASKAIRDYVAEGYDVVWAQSGMHSAAVMEIAPEFPDTTFVALAAAPADQTFENIWFATLECEGAYYAAGVLAAETTESGSLGVVGGRENPLYVA</sequence>
<dbReference type="PANTHER" id="PTHR34296:SF2">
    <property type="entry name" value="ABC TRANSPORTER GUANOSINE-BINDING PROTEIN NUPN"/>
    <property type="match status" value="1"/>
</dbReference>
<dbReference type="Gene3D" id="3.40.50.2300">
    <property type="match status" value="2"/>
</dbReference>
<comment type="subcellular location">
    <subcellularLocation>
        <location evidence="1">Cell membrane</location>
    </subcellularLocation>
</comment>
<protein>
    <submittedName>
        <fullName evidence="8">BMP family ABC transporter substrate-binding protein</fullName>
    </submittedName>
</protein>
<evidence type="ECO:0000259" key="7">
    <source>
        <dbReference type="Pfam" id="PF02608"/>
    </source>
</evidence>
<dbReference type="Proteomes" id="UP000823863">
    <property type="component" value="Unassembled WGS sequence"/>
</dbReference>
<dbReference type="InterPro" id="IPR003760">
    <property type="entry name" value="PnrA-like"/>
</dbReference>
<dbReference type="AlphaFoldDB" id="A0A9D2TFB1"/>
<accession>A0A9D2TFB1</accession>
<dbReference type="InterPro" id="IPR050957">
    <property type="entry name" value="BMP_lipoprotein"/>
</dbReference>
<comment type="caution">
    <text evidence="8">The sequence shown here is derived from an EMBL/GenBank/DDBJ whole genome shotgun (WGS) entry which is preliminary data.</text>
</comment>
<dbReference type="PROSITE" id="PS51257">
    <property type="entry name" value="PROKAR_LIPOPROTEIN"/>
    <property type="match status" value="1"/>
</dbReference>
<feature type="domain" description="ABC transporter substrate-binding protein PnrA-like" evidence="7">
    <location>
        <begin position="35"/>
        <end position="173"/>
    </location>
</feature>
<evidence type="ECO:0000256" key="1">
    <source>
        <dbReference type="ARBA" id="ARBA00004236"/>
    </source>
</evidence>
<keyword evidence="2" id="KW-1003">Cell membrane</keyword>
<reference evidence="8" key="1">
    <citation type="journal article" date="2021" name="PeerJ">
        <title>Extensive microbial diversity within the chicken gut microbiome revealed by metagenomics and culture.</title>
        <authorList>
            <person name="Gilroy R."/>
            <person name="Ravi A."/>
            <person name="Getino M."/>
            <person name="Pursley I."/>
            <person name="Horton D.L."/>
            <person name="Alikhan N.F."/>
            <person name="Baker D."/>
            <person name="Gharbi K."/>
            <person name="Hall N."/>
            <person name="Watson M."/>
            <person name="Adriaenssens E.M."/>
            <person name="Foster-Nyarko E."/>
            <person name="Jarju S."/>
            <person name="Secka A."/>
            <person name="Antonio M."/>
            <person name="Oren A."/>
            <person name="Chaudhuri R.R."/>
            <person name="La Ragione R."/>
            <person name="Hildebrand F."/>
            <person name="Pallen M.J."/>
        </authorList>
    </citation>
    <scope>NUCLEOTIDE SEQUENCE</scope>
    <source>
        <strain evidence="8">CHK198-12963</strain>
    </source>
</reference>
<keyword evidence="4" id="KW-0472">Membrane</keyword>
<evidence type="ECO:0000256" key="2">
    <source>
        <dbReference type="ARBA" id="ARBA00022475"/>
    </source>
</evidence>
<reference evidence="8" key="2">
    <citation type="submission" date="2021-04" db="EMBL/GenBank/DDBJ databases">
        <authorList>
            <person name="Gilroy R."/>
        </authorList>
    </citation>
    <scope>NUCLEOTIDE SEQUENCE</scope>
    <source>
        <strain evidence="8">CHK198-12963</strain>
    </source>
</reference>